<dbReference type="InterPro" id="IPR053924">
    <property type="entry name" value="RecX_HTH_2nd"/>
</dbReference>
<evidence type="ECO:0000256" key="2">
    <source>
        <dbReference type="ARBA" id="ARBA00009695"/>
    </source>
</evidence>
<reference evidence="9 10" key="1">
    <citation type="submission" date="2017-11" db="EMBL/GenBank/DDBJ databases">
        <title>Comparitive Functional Genomics of Dry Heat Resistant strains isolated from the Viking Spacecraft.</title>
        <authorList>
            <person name="Seuylemezian A."/>
            <person name="Cooper K."/>
            <person name="Vaishampayan P."/>
        </authorList>
    </citation>
    <scope>NUCLEOTIDE SEQUENCE [LARGE SCALE GENOMIC DNA]</scope>
    <source>
        <strain evidence="9 10">V1-29</strain>
    </source>
</reference>
<keyword evidence="10" id="KW-1185">Reference proteome</keyword>
<dbReference type="NCBIfam" id="NF010733">
    <property type="entry name" value="PRK14135.1"/>
    <property type="match status" value="1"/>
</dbReference>
<accession>A0A2N5MBY2</accession>
<dbReference type="InterPro" id="IPR036388">
    <property type="entry name" value="WH-like_DNA-bd_sf"/>
</dbReference>
<sequence>MARISKITAQKKRADRFNIFIDKGKGEEYAFSVDEDVLIKFDLKKGKEINEFDFIEIGFQEDIQKGLNQALHYLSHRMRTETEIRTLLKKKEYGDHVIQEVIHKLYGYNYLDDSQFAIAYVRTQMNSSVKGKGIIYKELKEKGISEQNIQTGLKEYSYEMELENALKLAEKTVKQAKSSSARESRQKTELALMRKGFSSDIIQEAIRGISFEKDVDDEWDAILVQGMKAHRRYQKFTGFEYRQKMKQALYRKGFASELIDRFLDEGIEDFQNH</sequence>
<dbReference type="GO" id="GO:0005737">
    <property type="term" value="C:cytoplasm"/>
    <property type="evidence" value="ECO:0007669"/>
    <property type="project" value="UniProtKB-SubCell"/>
</dbReference>
<evidence type="ECO:0000313" key="10">
    <source>
        <dbReference type="Proteomes" id="UP000234748"/>
    </source>
</evidence>
<dbReference type="PANTHER" id="PTHR33602">
    <property type="entry name" value="REGULATORY PROTEIN RECX FAMILY PROTEIN"/>
    <property type="match status" value="1"/>
</dbReference>
<evidence type="ECO:0000256" key="4">
    <source>
        <dbReference type="ARBA" id="ARBA00022490"/>
    </source>
</evidence>
<evidence type="ECO:0000313" key="9">
    <source>
        <dbReference type="EMBL" id="PLT31872.1"/>
    </source>
</evidence>
<feature type="domain" description="RecX first three-helical" evidence="8">
    <location>
        <begin position="68"/>
        <end position="105"/>
    </location>
</feature>
<comment type="similarity">
    <text evidence="2 5">Belongs to the RecX family.</text>
</comment>
<dbReference type="OrthoDB" id="5421057at2"/>
<comment type="subcellular location">
    <subcellularLocation>
        <location evidence="1 5">Cytoplasm</location>
    </subcellularLocation>
</comment>
<dbReference type="AlphaFoldDB" id="A0A2N5MBY2"/>
<organism evidence="9 10">
    <name type="scientific">Peribacillus deserti</name>
    <dbReference type="NCBI Taxonomy" id="673318"/>
    <lineage>
        <taxon>Bacteria</taxon>
        <taxon>Bacillati</taxon>
        <taxon>Bacillota</taxon>
        <taxon>Bacilli</taxon>
        <taxon>Bacillales</taxon>
        <taxon>Bacillaceae</taxon>
        <taxon>Peribacillus</taxon>
    </lineage>
</organism>
<keyword evidence="4 5" id="KW-0963">Cytoplasm</keyword>
<dbReference type="HAMAP" id="MF_01114">
    <property type="entry name" value="RecX"/>
    <property type="match status" value="1"/>
</dbReference>
<dbReference type="Pfam" id="PF21982">
    <property type="entry name" value="RecX_HTH1"/>
    <property type="match status" value="1"/>
</dbReference>
<evidence type="ECO:0000259" key="7">
    <source>
        <dbReference type="Pfam" id="PF21981"/>
    </source>
</evidence>
<dbReference type="Proteomes" id="UP000234748">
    <property type="component" value="Unassembled WGS sequence"/>
</dbReference>
<dbReference type="InterPro" id="IPR003783">
    <property type="entry name" value="Regulatory_RecX"/>
</dbReference>
<feature type="domain" description="RecX second three-helical" evidence="6">
    <location>
        <begin position="112"/>
        <end position="153"/>
    </location>
</feature>
<dbReference type="Gene3D" id="1.10.10.10">
    <property type="entry name" value="Winged helix-like DNA-binding domain superfamily/Winged helix DNA-binding domain"/>
    <property type="match status" value="4"/>
</dbReference>
<dbReference type="InterPro" id="IPR053925">
    <property type="entry name" value="RecX_HTH_3rd"/>
</dbReference>
<dbReference type="InterPro" id="IPR053926">
    <property type="entry name" value="RecX_HTH_1st"/>
</dbReference>
<comment type="caution">
    <text evidence="9">The sequence shown here is derived from an EMBL/GenBank/DDBJ whole genome shotgun (WGS) entry which is preliminary data.</text>
</comment>
<evidence type="ECO:0000256" key="5">
    <source>
        <dbReference type="HAMAP-Rule" id="MF_01114"/>
    </source>
</evidence>
<feature type="domain" description="RecX third three-helical" evidence="7">
    <location>
        <begin position="216"/>
        <end position="263"/>
    </location>
</feature>
<evidence type="ECO:0000259" key="6">
    <source>
        <dbReference type="Pfam" id="PF02631"/>
    </source>
</evidence>
<dbReference type="RefSeq" id="WP_101639653.1">
    <property type="nucleotide sequence ID" value="NZ_PGUY01000001.1"/>
</dbReference>
<evidence type="ECO:0000256" key="3">
    <source>
        <dbReference type="ARBA" id="ARBA00018111"/>
    </source>
</evidence>
<feature type="domain" description="RecX third three-helical" evidence="7">
    <location>
        <begin position="160"/>
        <end position="206"/>
    </location>
</feature>
<dbReference type="GO" id="GO:0006282">
    <property type="term" value="P:regulation of DNA repair"/>
    <property type="evidence" value="ECO:0007669"/>
    <property type="project" value="UniProtKB-UniRule"/>
</dbReference>
<dbReference type="Pfam" id="PF02631">
    <property type="entry name" value="RecX_HTH2"/>
    <property type="match status" value="1"/>
</dbReference>
<evidence type="ECO:0000256" key="1">
    <source>
        <dbReference type="ARBA" id="ARBA00004496"/>
    </source>
</evidence>
<proteinExistence type="inferred from homology"/>
<comment type="function">
    <text evidence="5">Modulates RecA activity.</text>
</comment>
<gene>
    <name evidence="5" type="primary">recX</name>
    <name evidence="9" type="ORF">CUU66_00125</name>
</gene>
<evidence type="ECO:0000259" key="8">
    <source>
        <dbReference type="Pfam" id="PF21982"/>
    </source>
</evidence>
<dbReference type="PANTHER" id="PTHR33602:SF1">
    <property type="entry name" value="REGULATORY PROTEIN RECX FAMILY PROTEIN"/>
    <property type="match status" value="1"/>
</dbReference>
<dbReference type="EMBL" id="PGUY01000001">
    <property type="protein sequence ID" value="PLT31872.1"/>
    <property type="molecule type" value="Genomic_DNA"/>
</dbReference>
<dbReference type="Pfam" id="PF21981">
    <property type="entry name" value="RecX_HTH3"/>
    <property type="match status" value="2"/>
</dbReference>
<protein>
    <recommendedName>
        <fullName evidence="3 5">Regulatory protein RecX</fullName>
    </recommendedName>
</protein>
<name>A0A2N5MBY2_9BACI</name>